<reference evidence="4 5" key="1">
    <citation type="journal article" date="2013" name="Front. Plant Sci.">
        <title>The Reference Genome of the Halophytic Plant Eutrema salsugineum.</title>
        <authorList>
            <person name="Yang R."/>
            <person name="Jarvis D.E."/>
            <person name="Chen H."/>
            <person name="Beilstein M.A."/>
            <person name="Grimwood J."/>
            <person name="Jenkins J."/>
            <person name="Shu S."/>
            <person name="Prochnik S."/>
            <person name="Xin M."/>
            <person name="Ma C."/>
            <person name="Schmutz J."/>
            <person name="Wing R.A."/>
            <person name="Mitchell-Olds T."/>
            <person name="Schumaker K.S."/>
            <person name="Wang X."/>
        </authorList>
    </citation>
    <scope>NUCLEOTIDE SEQUENCE [LARGE SCALE GENOMIC DNA]</scope>
</reference>
<dbReference type="AlphaFoldDB" id="V4M152"/>
<protein>
    <submittedName>
        <fullName evidence="4">Uncharacterized protein</fullName>
    </submittedName>
</protein>
<dbReference type="KEGG" id="eus:EUTSA_v10010996mg"/>
<dbReference type="Gramene" id="ESQ45938">
    <property type="protein sequence ID" value="ESQ45938"/>
    <property type="gene ID" value="EUTSA_v10010996mg"/>
</dbReference>
<sequence>KILSKKTIPPILNQKHGCTKTYQHYQNRMKILKVKYLSGIELLHNTSRFGWDPIIKRFMASDEAHPSYKKFHDKTFNEFDDLKVILKNNIATGGIVIGLGEDTSARTKKLPLRKRRRSNTINSRKRITKKKNEERLNKENLKKKKNNLWEAIKEVSDLEENISYDVVKVIHQLGMKDVFASMSTDER</sequence>
<organism evidence="4 5">
    <name type="scientific">Eutrema salsugineum</name>
    <name type="common">Saltwater cress</name>
    <name type="synonym">Sisymbrium salsugineum</name>
    <dbReference type="NCBI Taxonomy" id="72664"/>
    <lineage>
        <taxon>Eukaryota</taxon>
        <taxon>Viridiplantae</taxon>
        <taxon>Streptophyta</taxon>
        <taxon>Embryophyta</taxon>
        <taxon>Tracheophyta</taxon>
        <taxon>Spermatophyta</taxon>
        <taxon>Magnoliopsida</taxon>
        <taxon>eudicotyledons</taxon>
        <taxon>Gunneridae</taxon>
        <taxon>Pentapetalae</taxon>
        <taxon>rosids</taxon>
        <taxon>malvids</taxon>
        <taxon>Brassicales</taxon>
        <taxon>Brassicaceae</taxon>
        <taxon>Eutremeae</taxon>
        <taxon>Eutrema</taxon>
    </lineage>
</organism>
<evidence type="ECO:0000313" key="4">
    <source>
        <dbReference type="EMBL" id="ESQ45938.1"/>
    </source>
</evidence>
<dbReference type="EMBL" id="KI517435">
    <property type="protein sequence ID" value="ESQ45938.1"/>
    <property type="molecule type" value="Genomic_DNA"/>
</dbReference>
<dbReference type="OMA" id="FNDQENY"/>
<keyword evidence="5" id="KW-1185">Reference proteome</keyword>
<dbReference type="InterPro" id="IPR056253">
    <property type="entry name" value="At2g29880-like_C"/>
</dbReference>
<dbReference type="PANTHER" id="PTHR47864:SF12">
    <property type="entry name" value="MYB_SANT-LIKE DOMAIN-CONTAINING PROTEIN"/>
    <property type="match status" value="1"/>
</dbReference>
<evidence type="ECO:0000259" key="2">
    <source>
        <dbReference type="Pfam" id="PF12776"/>
    </source>
</evidence>
<name>V4M152_EUTSA</name>
<proteinExistence type="predicted"/>
<accession>V4M152</accession>
<dbReference type="InterPro" id="IPR055314">
    <property type="entry name" value="At2g29880-like"/>
</dbReference>
<dbReference type="InterPro" id="IPR024752">
    <property type="entry name" value="Myb/SANT-like_dom"/>
</dbReference>
<feature type="coiled-coil region" evidence="1">
    <location>
        <begin position="124"/>
        <end position="161"/>
    </location>
</feature>
<evidence type="ECO:0000313" key="5">
    <source>
        <dbReference type="Proteomes" id="UP000030689"/>
    </source>
</evidence>
<feature type="domain" description="Myb/SANT-like" evidence="2">
    <location>
        <begin position="8"/>
        <end position="64"/>
    </location>
</feature>
<evidence type="ECO:0000256" key="1">
    <source>
        <dbReference type="SAM" id="Coils"/>
    </source>
</evidence>
<keyword evidence="1" id="KW-0175">Coiled coil</keyword>
<evidence type="ECO:0000259" key="3">
    <source>
        <dbReference type="Pfam" id="PF24769"/>
    </source>
</evidence>
<feature type="non-terminal residue" evidence="4">
    <location>
        <position position="1"/>
    </location>
</feature>
<dbReference type="Pfam" id="PF24769">
    <property type="entry name" value="At2g29880_C"/>
    <property type="match status" value="1"/>
</dbReference>
<dbReference type="Proteomes" id="UP000030689">
    <property type="component" value="Unassembled WGS sequence"/>
</dbReference>
<gene>
    <name evidence="4" type="ORF">EUTSA_v10010996mg</name>
</gene>
<dbReference type="Pfam" id="PF12776">
    <property type="entry name" value="Myb_DNA-bind_3"/>
    <property type="match status" value="1"/>
</dbReference>
<feature type="domain" description="At2g29880-like C-terminal" evidence="3">
    <location>
        <begin position="148"/>
        <end position="187"/>
    </location>
</feature>
<dbReference type="PANTHER" id="PTHR47864">
    <property type="entry name" value="TRANSMEMBRANE PROTEIN"/>
    <property type="match status" value="1"/>
</dbReference>